<evidence type="ECO:0000256" key="4">
    <source>
        <dbReference type="ARBA" id="ARBA00022679"/>
    </source>
</evidence>
<keyword evidence="3" id="KW-0328">Glycosyltransferase</keyword>
<evidence type="ECO:0000313" key="8">
    <source>
        <dbReference type="EMBL" id="MFC1403612.1"/>
    </source>
</evidence>
<dbReference type="EMBL" id="JBHEZZ010000011">
    <property type="protein sequence ID" value="MFC1403612.1"/>
    <property type="molecule type" value="Genomic_DNA"/>
</dbReference>
<dbReference type="Gene3D" id="3.40.50.2000">
    <property type="entry name" value="Glycogen Phosphorylase B"/>
    <property type="match status" value="1"/>
</dbReference>
<dbReference type="PANTHER" id="PTHR43025:SF3">
    <property type="entry name" value="MONOGALACTOSYLDIACYLGLYCEROL SYNTHASE 1, CHLOROPLASTIC"/>
    <property type="match status" value="1"/>
</dbReference>
<gene>
    <name evidence="8" type="ORF">ACEZDJ_20190</name>
</gene>
<dbReference type="Pfam" id="PF06925">
    <property type="entry name" value="MGDG_synth"/>
    <property type="match status" value="1"/>
</dbReference>
<dbReference type="InterPro" id="IPR050519">
    <property type="entry name" value="Glycosyltransf_28_UgtP"/>
</dbReference>
<sequence length="425" mass="44107">MGRLIRIPRQRSAGTGATTPPPRAVIVSASVGAGHDAVAEQLAARLEEAGMVVDRHDFLDLMPGSTGRVFVGSYHGMISRAPWTWKLLYGGMDNPRMAGIQASLFTALAGRSIRRAVQGDTTRMVIATYPLASQVLGRLRLRGKVCTPVHTYLTDFSVHQLWAAPGVDAHLALHQVAAVQARAVGCADVSVVAPLVDRRFTPATPESRFAARARWGLPQDARLALLVGGSWGAGELERTVADVEAADPGITCVVVCGRNEGLRERLLAAGVKHAHGWVDDMPSLMHAADVLVQNAGGMTVQEAVASALPVVTYRSIPGHGLTNAAALDEAGIARWARHSGELAGALAGALSDRVTPISAARRPGADAVQVLLAYAGLDRLAAVGDDAVADPAAGSAARSAVALPAVALPAAALPTAVPATMESVR</sequence>
<evidence type="ECO:0000256" key="1">
    <source>
        <dbReference type="ARBA" id="ARBA00004370"/>
    </source>
</evidence>
<reference evidence="8 9" key="1">
    <citation type="submission" date="2024-09" db="EMBL/GenBank/DDBJ databases">
        <authorList>
            <person name="Lee S.D."/>
        </authorList>
    </citation>
    <scope>NUCLEOTIDE SEQUENCE [LARGE SCALE GENOMIC DNA]</scope>
    <source>
        <strain evidence="8 9">N1-5</strain>
    </source>
</reference>
<proteinExistence type="inferred from homology"/>
<comment type="similarity">
    <text evidence="2">Belongs to the glycosyltransferase 28 family.</text>
</comment>
<organism evidence="8 9">
    <name type="scientific">Streptacidiphilus cavernicola</name>
    <dbReference type="NCBI Taxonomy" id="3342716"/>
    <lineage>
        <taxon>Bacteria</taxon>
        <taxon>Bacillati</taxon>
        <taxon>Actinomycetota</taxon>
        <taxon>Actinomycetes</taxon>
        <taxon>Kitasatosporales</taxon>
        <taxon>Streptomycetaceae</taxon>
        <taxon>Streptacidiphilus</taxon>
    </lineage>
</organism>
<dbReference type="Proteomes" id="UP001592528">
    <property type="component" value="Unassembled WGS sequence"/>
</dbReference>
<evidence type="ECO:0000256" key="3">
    <source>
        <dbReference type="ARBA" id="ARBA00022676"/>
    </source>
</evidence>
<keyword evidence="9" id="KW-1185">Reference proteome</keyword>
<comment type="caution">
    <text evidence="8">The sequence shown here is derived from an EMBL/GenBank/DDBJ whole genome shotgun (WGS) entry which is preliminary data.</text>
</comment>
<protein>
    <submittedName>
        <fullName evidence="8">Glycosyltransferase</fullName>
    </submittedName>
</protein>
<keyword evidence="4" id="KW-0808">Transferase</keyword>
<evidence type="ECO:0000259" key="7">
    <source>
        <dbReference type="Pfam" id="PF06925"/>
    </source>
</evidence>
<name>A0ABV6UQ94_9ACTN</name>
<feature type="region of interest" description="Disordered" evidence="5">
    <location>
        <begin position="1"/>
        <end position="21"/>
    </location>
</feature>
<feature type="domain" description="Diacylglycerol glucosyltransferase N-terminal" evidence="7">
    <location>
        <begin position="35"/>
        <end position="187"/>
    </location>
</feature>
<comment type="subcellular location">
    <subcellularLocation>
        <location evidence="1">Membrane</location>
    </subcellularLocation>
</comment>
<feature type="domain" description="Glycosyl transferase family 28 C-terminal" evidence="6">
    <location>
        <begin position="225"/>
        <end position="344"/>
    </location>
</feature>
<dbReference type="InterPro" id="IPR007235">
    <property type="entry name" value="Glyco_trans_28_C"/>
</dbReference>
<dbReference type="PANTHER" id="PTHR43025">
    <property type="entry name" value="MONOGALACTOSYLDIACYLGLYCEROL SYNTHASE"/>
    <property type="match status" value="1"/>
</dbReference>
<dbReference type="RefSeq" id="WP_063757393.1">
    <property type="nucleotide sequence ID" value="NZ_JBHEZZ010000011.1"/>
</dbReference>
<dbReference type="Pfam" id="PF04101">
    <property type="entry name" value="Glyco_tran_28_C"/>
    <property type="match status" value="1"/>
</dbReference>
<evidence type="ECO:0000256" key="5">
    <source>
        <dbReference type="SAM" id="MobiDB-lite"/>
    </source>
</evidence>
<accession>A0ABV6UQ94</accession>
<evidence type="ECO:0000259" key="6">
    <source>
        <dbReference type="Pfam" id="PF04101"/>
    </source>
</evidence>
<evidence type="ECO:0000256" key="2">
    <source>
        <dbReference type="ARBA" id="ARBA00006962"/>
    </source>
</evidence>
<dbReference type="SUPFAM" id="SSF53756">
    <property type="entry name" value="UDP-Glycosyltransferase/glycogen phosphorylase"/>
    <property type="match status" value="1"/>
</dbReference>
<dbReference type="InterPro" id="IPR009695">
    <property type="entry name" value="Diacylglyc_glucosyltr_N"/>
</dbReference>
<evidence type="ECO:0000313" key="9">
    <source>
        <dbReference type="Proteomes" id="UP001592528"/>
    </source>
</evidence>